<evidence type="ECO:0000259" key="5">
    <source>
        <dbReference type="PROSITE" id="PS50931"/>
    </source>
</evidence>
<dbReference type="Proteomes" id="UP000050317">
    <property type="component" value="Unassembled WGS sequence"/>
</dbReference>
<dbReference type="Pfam" id="PF00126">
    <property type="entry name" value="HTH_1"/>
    <property type="match status" value="1"/>
</dbReference>
<gene>
    <name evidence="6" type="ORF">ALO40_00061</name>
</gene>
<dbReference type="AlphaFoldDB" id="A0A0N8TDA3"/>
<evidence type="ECO:0000256" key="2">
    <source>
        <dbReference type="ARBA" id="ARBA00023015"/>
    </source>
</evidence>
<dbReference type="SUPFAM" id="SSF46785">
    <property type="entry name" value="Winged helix' DNA-binding domain"/>
    <property type="match status" value="1"/>
</dbReference>
<evidence type="ECO:0000256" key="4">
    <source>
        <dbReference type="ARBA" id="ARBA00023163"/>
    </source>
</evidence>
<dbReference type="InterPro" id="IPR036388">
    <property type="entry name" value="WH-like_DNA-bd_sf"/>
</dbReference>
<evidence type="ECO:0000256" key="1">
    <source>
        <dbReference type="ARBA" id="ARBA00009437"/>
    </source>
</evidence>
<dbReference type="Gene3D" id="3.40.190.10">
    <property type="entry name" value="Periplasmic binding protein-like II"/>
    <property type="match status" value="2"/>
</dbReference>
<keyword evidence="4" id="KW-0804">Transcription</keyword>
<dbReference type="PRINTS" id="PR00039">
    <property type="entry name" value="HTHLYSR"/>
</dbReference>
<comment type="similarity">
    <text evidence="1">Belongs to the LysR transcriptional regulatory family.</text>
</comment>
<evidence type="ECO:0000256" key="3">
    <source>
        <dbReference type="ARBA" id="ARBA00023125"/>
    </source>
</evidence>
<organism evidence="6 7">
    <name type="scientific">Pseudomonas syringae pv. viburni</name>
    <dbReference type="NCBI Taxonomy" id="251703"/>
    <lineage>
        <taxon>Bacteria</taxon>
        <taxon>Pseudomonadati</taxon>
        <taxon>Pseudomonadota</taxon>
        <taxon>Gammaproteobacteria</taxon>
        <taxon>Pseudomonadales</taxon>
        <taxon>Pseudomonadaceae</taxon>
        <taxon>Pseudomonas</taxon>
    </lineage>
</organism>
<dbReference type="GO" id="GO:0003677">
    <property type="term" value="F:DNA binding"/>
    <property type="evidence" value="ECO:0007669"/>
    <property type="project" value="UniProtKB-KW"/>
</dbReference>
<accession>A0A0N8TDA3</accession>
<dbReference type="PANTHER" id="PTHR30579:SF7">
    <property type="entry name" value="HTH-TYPE TRANSCRIPTIONAL REGULATOR LRHA-RELATED"/>
    <property type="match status" value="1"/>
</dbReference>
<sequence>MANALRTFDLVLLRTFVVVAEQRSMTAAANALHLTQGAVSHQIRKLEELLRESLFIRQRPGIRLSPLGERLIAKARQMLALNDQLWTELHGNPVQGIVRLGVPYDLAGAWITPALRAFMATYPQVELSMKCGASPELIQATANGELDVAIAEEVIEQASGDCLSIERLVWAGAKGGAAYLKSPLPVSMVAETCVFRSLVIAALQAQDRPWKTLFENGSLEATIAMVGSDLAVSVWLQSTLPNGLDILPPDASLPELASIAITLHRAKASQSAASEELIRHIRAHRTGGRCGES</sequence>
<evidence type="ECO:0000313" key="6">
    <source>
        <dbReference type="EMBL" id="KPZ13033.1"/>
    </source>
</evidence>
<keyword evidence="3" id="KW-0238">DNA-binding</keyword>
<dbReference type="GO" id="GO:0003700">
    <property type="term" value="F:DNA-binding transcription factor activity"/>
    <property type="evidence" value="ECO:0007669"/>
    <property type="project" value="InterPro"/>
</dbReference>
<dbReference type="Gene3D" id="1.10.10.10">
    <property type="entry name" value="Winged helix-like DNA-binding domain superfamily/Winged helix DNA-binding domain"/>
    <property type="match status" value="1"/>
</dbReference>
<dbReference type="PROSITE" id="PS50931">
    <property type="entry name" value="HTH_LYSR"/>
    <property type="match status" value="1"/>
</dbReference>
<dbReference type="InterPro" id="IPR005119">
    <property type="entry name" value="LysR_subst-bd"/>
</dbReference>
<dbReference type="InterPro" id="IPR000847">
    <property type="entry name" value="LysR_HTH_N"/>
</dbReference>
<dbReference type="Pfam" id="PF03466">
    <property type="entry name" value="LysR_substrate"/>
    <property type="match status" value="1"/>
</dbReference>
<dbReference type="SUPFAM" id="SSF53850">
    <property type="entry name" value="Periplasmic binding protein-like II"/>
    <property type="match status" value="1"/>
</dbReference>
<comment type="caution">
    <text evidence="6">The sequence shown here is derived from an EMBL/GenBank/DDBJ whole genome shotgun (WGS) entry which is preliminary data.</text>
</comment>
<dbReference type="InterPro" id="IPR036390">
    <property type="entry name" value="WH_DNA-bd_sf"/>
</dbReference>
<dbReference type="PATRIC" id="fig|251703.9.peg.82"/>
<dbReference type="PANTHER" id="PTHR30579">
    <property type="entry name" value="TRANSCRIPTIONAL REGULATOR"/>
    <property type="match status" value="1"/>
</dbReference>
<proteinExistence type="inferred from homology"/>
<dbReference type="RefSeq" id="WP_044423069.1">
    <property type="nucleotide sequence ID" value="NZ_JYHK01000079.1"/>
</dbReference>
<name>A0A0N8TDA3_9PSED</name>
<dbReference type="FunFam" id="1.10.10.10:FF:000001">
    <property type="entry name" value="LysR family transcriptional regulator"/>
    <property type="match status" value="1"/>
</dbReference>
<evidence type="ECO:0000313" key="7">
    <source>
        <dbReference type="Proteomes" id="UP000050317"/>
    </source>
</evidence>
<protein>
    <submittedName>
        <fullName evidence="6">LysR family transcriptional regulator</fullName>
    </submittedName>
</protein>
<dbReference type="EMBL" id="LJRR01000302">
    <property type="protein sequence ID" value="KPZ13033.1"/>
    <property type="molecule type" value="Genomic_DNA"/>
</dbReference>
<dbReference type="InterPro" id="IPR050176">
    <property type="entry name" value="LTTR"/>
</dbReference>
<keyword evidence="2" id="KW-0805">Transcription regulation</keyword>
<feature type="domain" description="HTH lysR-type" evidence="5">
    <location>
        <begin position="8"/>
        <end position="65"/>
    </location>
</feature>
<reference evidence="6 7" key="1">
    <citation type="submission" date="2015-09" db="EMBL/GenBank/DDBJ databases">
        <title>Genome announcement of multiple Pseudomonas syringae strains.</title>
        <authorList>
            <person name="Thakur S."/>
            <person name="Wang P.W."/>
            <person name="Gong Y."/>
            <person name="Weir B.S."/>
            <person name="Guttman D.S."/>
        </authorList>
    </citation>
    <scope>NUCLEOTIDE SEQUENCE [LARGE SCALE GENOMIC DNA]</scope>
    <source>
        <strain evidence="6 7">ICMP3963</strain>
    </source>
</reference>